<sequence precursor="true">MNFLSILFAALAWLSMASARGEDVSLRVIPEQESYTVGEPIVLDCSFTNTSDKARNIDLGFNDREVVFILKPGTPGATELPNLVHRGGGDFSFPKAVPPHQTVTRYLILDQWYRPSVPGALHFEMVTNLEGVKVTAPFTLTVIGRDPEIIKKSAEDILVKFEAIKKARSRDPSTLVGYRGAAWLFFSYLDPQICTEMKARHRDDSDVLELITMGERMGPGGCRWLD</sequence>
<dbReference type="InParanoid" id="B4D2A2"/>
<evidence type="ECO:0000313" key="2">
    <source>
        <dbReference type="EMBL" id="EDY19342.1"/>
    </source>
</evidence>
<dbReference type="Proteomes" id="UP000005824">
    <property type="component" value="Unassembled WGS sequence"/>
</dbReference>
<keyword evidence="1" id="KW-0732">Signal</keyword>
<proteinExistence type="predicted"/>
<keyword evidence="3" id="KW-1185">Reference proteome</keyword>
<comment type="caution">
    <text evidence="2">The sequence shown here is derived from an EMBL/GenBank/DDBJ whole genome shotgun (WGS) entry which is preliminary data.</text>
</comment>
<accession>B4D2A2</accession>
<dbReference type="RefSeq" id="WP_006980352.1">
    <property type="nucleotide sequence ID" value="NZ_ABVL01000008.1"/>
</dbReference>
<name>B4D2A2_9BACT</name>
<dbReference type="EMBL" id="ABVL01000008">
    <property type="protein sequence ID" value="EDY19342.1"/>
    <property type="molecule type" value="Genomic_DNA"/>
</dbReference>
<dbReference type="STRING" id="497964.CfE428DRAFT_3027"/>
<reference evidence="2 3" key="1">
    <citation type="journal article" date="2011" name="J. Bacteriol.">
        <title>Genome sequence of Chthoniobacter flavus Ellin428, an aerobic heterotrophic soil bacterium.</title>
        <authorList>
            <person name="Kant R."/>
            <person name="van Passel M.W."/>
            <person name="Palva A."/>
            <person name="Lucas S."/>
            <person name="Lapidus A."/>
            <person name="Glavina Del Rio T."/>
            <person name="Dalin E."/>
            <person name="Tice H."/>
            <person name="Bruce D."/>
            <person name="Goodwin L."/>
            <person name="Pitluck S."/>
            <person name="Larimer F.W."/>
            <person name="Land M.L."/>
            <person name="Hauser L."/>
            <person name="Sangwan P."/>
            <person name="de Vos W.M."/>
            <person name="Janssen P.H."/>
            <person name="Smidt H."/>
        </authorList>
    </citation>
    <scope>NUCLEOTIDE SEQUENCE [LARGE SCALE GENOMIC DNA]</scope>
    <source>
        <strain evidence="2 3">Ellin428</strain>
    </source>
</reference>
<feature type="chain" id="PRO_5002800360" evidence="1">
    <location>
        <begin position="20"/>
        <end position="226"/>
    </location>
</feature>
<gene>
    <name evidence="2" type="ORF">CfE428DRAFT_3027</name>
</gene>
<feature type="signal peptide" evidence="1">
    <location>
        <begin position="1"/>
        <end position="19"/>
    </location>
</feature>
<evidence type="ECO:0000256" key="1">
    <source>
        <dbReference type="SAM" id="SignalP"/>
    </source>
</evidence>
<organism evidence="2 3">
    <name type="scientific">Chthoniobacter flavus Ellin428</name>
    <dbReference type="NCBI Taxonomy" id="497964"/>
    <lineage>
        <taxon>Bacteria</taxon>
        <taxon>Pseudomonadati</taxon>
        <taxon>Verrucomicrobiota</taxon>
        <taxon>Spartobacteria</taxon>
        <taxon>Chthoniobacterales</taxon>
        <taxon>Chthoniobacteraceae</taxon>
        <taxon>Chthoniobacter</taxon>
    </lineage>
</organism>
<protein>
    <submittedName>
        <fullName evidence="2">Uncharacterized protein</fullName>
    </submittedName>
</protein>
<dbReference type="AlphaFoldDB" id="B4D2A2"/>
<evidence type="ECO:0000313" key="3">
    <source>
        <dbReference type="Proteomes" id="UP000005824"/>
    </source>
</evidence>